<accession>A0A1R3HB55</accession>
<dbReference type="InterPro" id="IPR017441">
    <property type="entry name" value="Protein_kinase_ATP_BS"/>
</dbReference>
<keyword evidence="5" id="KW-0547">Nucleotide-binding</keyword>
<keyword evidence="2" id="KW-0808">Transferase</keyword>
<keyword evidence="10" id="KW-1185">Reference proteome</keyword>
<dbReference type="PANTHER" id="PTHR47985">
    <property type="entry name" value="OS07G0668900 PROTEIN"/>
    <property type="match status" value="1"/>
</dbReference>
<keyword evidence="5" id="KW-0067">ATP-binding</keyword>
<evidence type="ECO:0000256" key="4">
    <source>
        <dbReference type="ARBA" id="ARBA00023288"/>
    </source>
</evidence>
<dbReference type="EMBL" id="AWWV01012394">
    <property type="protein sequence ID" value="OMO67579.1"/>
    <property type="molecule type" value="Genomic_DNA"/>
</dbReference>
<evidence type="ECO:0000259" key="8">
    <source>
        <dbReference type="PROSITE" id="PS50011"/>
    </source>
</evidence>
<sequence length="319" mass="35543">MGCFWCTGNSSNRSEKPTKKNSIRNDSSSNKNKLNDQTQASSDALKVSPYDSVKKEEATKKDQLSLDVKNLNLNDEVSKELAQSFTFEELAAATGNFRSDCFLGEGGFGKVFKGFLEKTNQVVAIKQLDRNGLQGIREFVVEVLTLSMADHPNLVKLIGFCAEDDQRLLVYEYMPLGSLENHLHADHLIYSNKFEEKKSQYKMMRPGHLPVSTAMGDVAKKERGASRSRLFPLAEGWIHAVPVIVLLSFFFLWWMSHPVHVEIKDGKIVAIHEVEMPLPLNHSEIEMTILASSATSPIASVPQNLTGNGTETNLVSKNN</sequence>
<dbReference type="GO" id="GO:0004674">
    <property type="term" value="F:protein serine/threonine kinase activity"/>
    <property type="evidence" value="ECO:0007669"/>
    <property type="project" value="UniProtKB-KW"/>
</dbReference>
<dbReference type="GO" id="GO:0005524">
    <property type="term" value="F:ATP binding"/>
    <property type="evidence" value="ECO:0007669"/>
    <property type="project" value="UniProtKB-UniRule"/>
</dbReference>
<keyword evidence="7" id="KW-0812">Transmembrane</keyword>
<evidence type="ECO:0000256" key="6">
    <source>
        <dbReference type="SAM" id="MobiDB-lite"/>
    </source>
</evidence>
<keyword evidence="7" id="KW-1133">Transmembrane helix</keyword>
<feature type="compositionally biased region" description="Low complexity" evidence="6">
    <location>
        <begin position="25"/>
        <end position="36"/>
    </location>
</feature>
<keyword evidence="4" id="KW-0449">Lipoprotein</keyword>
<keyword evidence="2" id="KW-0723">Serine/threonine-protein kinase</keyword>
<dbReference type="InterPro" id="IPR000719">
    <property type="entry name" value="Prot_kinase_dom"/>
</dbReference>
<feature type="region of interest" description="Disordered" evidence="6">
    <location>
        <begin position="1"/>
        <end position="47"/>
    </location>
</feature>
<evidence type="ECO:0000256" key="2">
    <source>
        <dbReference type="ARBA" id="ARBA00022527"/>
    </source>
</evidence>
<organism evidence="9 10">
    <name type="scientific">Corchorus capsularis</name>
    <name type="common">Jute</name>
    <dbReference type="NCBI Taxonomy" id="210143"/>
    <lineage>
        <taxon>Eukaryota</taxon>
        <taxon>Viridiplantae</taxon>
        <taxon>Streptophyta</taxon>
        <taxon>Embryophyta</taxon>
        <taxon>Tracheophyta</taxon>
        <taxon>Spermatophyta</taxon>
        <taxon>Magnoliopsida</taxon>
        <taxon>eudicotyledons</taxon>
        <taxon>Gunneridae</taxon>
        <taxon>Pentapetalae</taxon>
        <taxon>rosids</taxon>
        <taxon>malvids</taxon>
        <taxon>Malvales</taxon>
        <taxon>Malvaceae</taxon>
        <taxon>Grewioideae</taxon>
        <taxon>Apeibeae</taxon>
        <taxon>Corchorus</taxon>
    </lineage>
</organism>
<comment type="caution">
    <text evidence="9">The sequence shown here is derived from an EMBL/GenBank/DDBJ whole genome shotgun (WGS) entry which is preliminary data.</text>
</comment>
<keyword evidence="3 7" id="KW-0472">Membrane</keyword>
<evidence type="ECO:0000256" key="5">
    <source>
        <dbReference type="PROSITE-ProRule" id="PRU10141"/>
    </source>
</evidence>
<keyword evidence="2" id="KW-0418">Kinase</keyword>
<reference evidence="9 10" key="1">
    <citation type="submission" date="2013-09" db="EMBL/GenBank/DDBJ databases">
        <title>Corchorus capsularis genome sequencing.</title>
        <authorList>
            <person name="Alam M."/>
            <person name="Haque M.S."/>
            <person name="Islam M.S."/>
            <person name="Emdad E.M."/>
            <person name="Islam M.M."/>
            <person name="Ahmed B."/>
            <person name="Halim A."/>
            <person name="Hossen Q.M.M."/>
            <person name="Hossain M.Z."/>
            <person name="Ahmed R."/>
            <person name="Khan M.M."/>
            <person name="Islam R."/>
            <person name="Rashid M.M."/>
            <person name="Khan S.A."/>
            <person name="Rahman M.S."/>
            <person name="Alam M."/>
        </authorList>
    </citation>
    <scope>NUCLEOTIDE SEQUENCE [LARGE SCALE GENOMIC DNA]</scope>
    <source>
        <strain evidence="10">cv. CVL-1</strain>
        <tissue evidence="9">Whole seedling</tissue>
    </source>
</reference>
<evidence type="ECO:0000313" key="9">
    <source>
        <dbReference type="EMBL" id="OMO67579.1"/>
    </source>
</evidence>
<evidence type="ECO:0000256" key="1">
    <source>
        <dbReference type="ARBA" id="ARBA00004193"/>
    </source>
</evidence>
<protein>
    <recommendedName>
        <fullName evidence="8">Protein kinase domain-containing protein</fullName>
    </recommendedName>
</protein>
<evidence type="ECO:0000256" key="7">
    <source>
        <dbReference type="SAM" id="Phobius"/>
    </source>
</evidence>
<dbReference type="PANTHER" id="PTHR47985:SF41">
    <property type="entry name" value="SERINE_THREONINE-PROTEIN KINASE PBL5-RELATED"/>
    <property type="match status" value="1"/>
</dbReference>
<dbReference type="GO" id="GO:0005886">
    <property type="term" value="C:plasma membrane"/>
    <property type="evidence" value="ECO:0007669"/>
    <property type="project" value="UniProtKB-SubCell"/>
</dbReference>
<dbReference type="PROSITE" id="PS50011">
    <property type="entry name" value="PROTEIN_KINASE_DOM"/>
    <property type="match status" value="1"/>
</dbReference>
<gene>
    <name evidence="9" type="ORF">CCACVL1_20438</name>
</gene>
<dbReference type="InterPro" id="IPR011009">
    <property type="entry name" value="Kinase-like_dom_sf"/>
</dbReference>
<dbReference type="Gramene" id="OMO67579">
    <property type="protein sequence ID" value="OMO67579"/>
    <property type="gene ID" value="CCACVL1_20438"/>
</dbReference>
<dbReference type="STRING" id="210143.A0A1R3HB55"/>
<name>A0A1R3HB55_COCAP</name>
<dbReference type="Gene3D" id="3.30.200.20">
    <property type="entry name" value="Phosphorylase Kinase, domain 1"/>
    <property type="match status" value="1"/>
</dbReference>
<dbReference type="SUPFAM" id="SSF56112">
    <property type="entry name" value="Protein kinase-like (PK-like)"/>
    <property type="match status" value="1"/>
</dbReference>
<evidence type="ECO:0000313" key="10">
    <source>
        <dbReference type="Proteomes" id="UP000188268"/>
    </source>
</evidence>
<dbReference type="AlphaFoldDB" id="A0A1R3HB55"/>
<dbReference type="FunFam" id="3.30.200.20:FF:000266">
    <property type="entry name" value="probable serine/threonine-protein kinase RLCKVII"/>
    <property type="match status" value="1"/>
</dbReference>
<dbReference type="OrthoDB" id="1191655at2759"/>
<feature type="binding site" evidence="5">
    <location>
        <position position="126"/>
    </location>
    <ligand>
        <name>ATP</name>
        <dbReference type="ChEBI" id="CHEBI:30616"/>
    </ligand>
</feature>
<dbReference type="InterPro" id="IPR001245">
    <property type="entry name" value="Ser-Thr/Tyr_kinase_cat_dom"/>
</dbReference>
<feature type="transmembrane region" description="Helical" evidence="7">
    <location>
        <begin position="236"/>
        <end position="254"/>
    </location>
</feature>
<dbReference type="SMART" id="SM00220">
    <property type="entry name" value="S_TKc"/>
    <property type="match status" value="1"/>
</dbReference>
<dbReference type="Pfam" id="PF07714">
    <property type="entry name" value="PK_Tyr_Ser-Thr"/>
    <property type="match status" value="1"/>
</dbReference>
<dbReference type="Proteomes" id="UP000188268">
    <property type="component" value="Unassembled WGS sequence"/>
</dbReference>
<comment type="subcellular location">
    <subcellularLocation>
        <location evidence="1">Cell membrane</location>
        <topology evidence="1">Lipid-anchor</topology>
    </subcellularLocation>
</comment>
<evidence type="ECO:0000256" key="3">
    <source>
        <dbReference type="ARBA" id="ARBA00023136"/>
    </source>
</evidence>
<feature type="domain" description="Protein kinase" evidence="8">
    <location>
        <begin position="97"/>
        <end position="319"/>
    </location>
</feature>
<dbReference type="PROSITE" id="PS00107">
    <property type="entry name" value="PROTEIN_KINASE_ATP"/>
    <property type="match status" value="1"/>
</dbReference>
<proteinExistence type="predicted"/>